<dbReference type="Gene3D" id="3.10.129.10">
    <property type="entry name" value="Hotdog Thioesterase"/>
    <property type="match status" value="1"/>
</dbReference>
<evidence type="ECO:0000256" key="18">
    <source>
        <dbReference type="ARBA" id="ARBA00043210"/>
    </source>
</evidence>
<dbReference type="GO" id="GO:0016790">
    <property type="term" value="F:thiolester hydrolase activity"/>
    <property type="evidence" value="ECO:0007669"/>
    <property type="project" value="UniProtKB-ARBA"/>
</dbReference>
<evidence type="ECO:0000256" key="12">
    <source>
        <dbReference type="ARBA" id="ARBA00023273"/>
    </source>
</evidence>
<dbReference type="InterPro" id="IPR029069">
    <property type="entry name" value="HotDog_dom_sf"/>
</dbReference>
<evidence type="ECO:0000256" key="15">
    <source>
        <dbReference type="ARBA" id="ARBA00038456"/>
    </source>
</evidence>
<keyword evidence="10" id="KW-0443">Lipid metabolism</keyword>
<comment type="catalytic activity">
    <reaction evidence="21">
        <text>decanoyl-CoA + H2O = decanoate + CoA + H(+)</text>
        <dbReference type="Rhea" id="RHEA:40059"/>
        <dbReference type="ChEBI" id="CHEBI:15377"/>
        <dbReference type="ChEBI" id="CHEBI:15378"/>
        <dbReference type="ChEBI" id="CHEBI:27689"/>
        <dbReference type="ChEBI" id="CHEBI:57287"/>
        <dbReference type="ChEBI" id="CHEBI:61430"/>
    </reaction>
    <physiologicalReaction direction="left-to-right" evidence="21">
        <dbReference type="Rhea" id="RHEA:40060"/>
    </physiologicalReaction>
</comment>
<evidence type="ECO:0000256" key="19">
    <source>
        <dbReference type="ARBA" id="ARBA00047588"/>
    </source>
</evidence>
<keyword evidence="8" id="KW-0276">Fatty acid metabolism</keyword>
<comment type="caution">
    <text evidence="24">The sequence shown here is derived from an EMBL/GenBank/DDBJ whole genome shotgun (WGS) entry which is preliminary data.</text>
</comment>
<evidence type="ECO:0000256" key="2">
    <source>
        <dbReference type="ARBA" id="ARBA00004496"/>
    </source>
</evidence>
<dbReference type="EMBL" id="LNYC01000044">
    <property type="protein sequence ID" value="KTC99689.1"/>
    <property type="molecule type" value="Genomic_DNA"/>
</dbReference>
<evidence type="ECO:0000256" key="23">
    <source>
        <dbReference type="ARBA" id="ARBA00048180"/>
    </source>
</evidence>
<dbReference type="EC" id="3.1.2.2" evidence="16"/>
<evidence type="ECO:0000256" key="3">
    <source>
        <dbReference type="ARBA" id="ARBA00004632"/>
    </source>
</evidence>
<keyword evidence="7" id="KW-0378">Hydrolase</keyword>
<evidence type="ECO:0000256" key="11">
    <source>
        <dbReference type="ARBA" id="ARBA00023136"/>
    </source>
</evidence>
<accession>A0A0W0TVR5</accession>
<keyword evidence="25" id="KW-1185">Reference proteome</keyword>
<dbReference type="Proteomes" id="UP000054785">
    <property type="component" value="Unassembled WGS sequence"/>
</dbReference>
<evidence type="ECO:0000256" key="16">
    <source>
        <dbReference type="ARBA" id="ARBA00038848"/>
    </source>
</evidence>
<dbReference type="SUPFAM" id="SSF54637">
    <property type="entry name" value="Thioesterase/thiol ester dehydrase-isomerase"/>
    <property type="match status" value="1"/>
</dbReference>
<dbReference type="Pfam" id="PF03061">
    <property type="entry name" value="4HBT"/>
    <property type="match status" value="1"/>
</dbReference>
<evidence type="ECO:0000256" key="6">
    <source>
        <dbReference type="ARBA" id="ARBA00022703"/>
    </source>
</evidence>
<proteinExistence type="inferred from homology"/>
<dbReference type="InterPro" id="IPR052365">
    <property type="entry name" value="THEM4/THEM5_acyl-CoA_thioest"/>
</dbReference>
<dbReference type="OrthoDB" id="9792301at2"/>
<gene>
    <name evidence="24" type="ORF">Lgee_1181</name>
</gene>
<evidence type="ECO:0000256" key="20">
    <source>
        <dbReference type="ARBA" id="ARBA00047734"/>
    </source>
</evidence>
<keyword evidence="12" id="KW-0966">Cell projection</keyword>
<keyword evidence="4" id="KW-1003">Cell membrane</keyword>
<evidence type="ECO:0000256" key="9">
    <source>
        <dbReference type="ARBA" id="ARBA00022946"/>
    </source>
</evidence>
<keyword evidence="11" id="KW-0472">Membrane</keyword>
<dbReference type="PATRIC" id="fig|45065.4.peg.1271"/>
<keyword evidence="5" id="KW-0963">Cytoplasm</keyword>
<keyword evidence="9" id="KW-0809">Transit peptide</keyword>
<comment type="catalytic activity">
    <reaction evidence="13">
        <text>(5Z,8Z,11Z,14Z)-eicosatetraenoyl-CoA + H2O = (5Z,8Z,11Z,14Z)-eicosatetraenoate + CoA + H(+)</text>
        <dbReference type="Rhea" id="RHEA:40151"/>
        <dbReference type="ChEBI" id="CHEBI:15377"/>
        <dbReference type="ChEBI" id="CHEBI:15378"/>
        <dbReference type="ChEBI" id="CHEBI:32395"/>
        <dbReference type="ChEBI" id="CHEBI:57287"/>
        <dbReference type="ChEBI" id="CHEBI:57368"/>
    </reaction>
    <physiologicalReaction direction="left-to-right" evidence="13">
        <dbReference type="Rhea" id="RHEA:40152"/>
    </physiologicalReaction>
</comment>
<evidence type="ECO:0000256" key="21">
    <source>
        <dbReference type="ARBA" id="ARBA00047969"/>
    </source>
</evidence>
<evidence type="ECO:0000256" key="1">
    <source>
        <dbReference type="ARBA" id="ARBA00004170"/>
    </source>
</evidence>
<evidence type="ECO:0000256" key="17">
    <source>
        <dbReference type="ARBA" id="ARBA00040123"/>
    </source>
</evidence>
<comment type="subcellular location">
    <subcellularLocation>
        <location evidence="3">Cell projection</location>
        <location evidence="3">Ruffle membrane</location>
    </subcellularLocation>
    <subcellularLocation>
        <location evidence="2">Cytoplasm</location>
    </subcellularLocation>
    <subcellularLocation>
        <location evidence="1">Membrane</location>
        <topology evidence="1">Peripheral membrane protein</topology>
    </subcellularLocation>
</comment>
<evidence type="ECO:0000256" key="10">
    <source>
        <dbReference type="ARBA" id="ARBA00023098"/>
    </source>
</evidence>
<keyword evidence="6" id="KW-0053">Apoptosis</keyword>
<evidence type="ECO:0000313" key="25">
    <source>
        <dbReference type="Proteomes" id="UP000054785"/>
    </source>
</evidence>
<organism evidence="24 25">
    <name type="scientific">Legionella geestiana</name>
    <dbReference type="NCBI Taxonomy" id="45065"/>
    <lineage>
        <taxon>Bacteria</taxon>
        <taxon>Pseudomonadati</taxon>
        <taxon>Pseudomonadota</taxon>
        <taxon>Gammaproteobacteria</taxon>
        <taxon>Legionellales</taxon>
        <taxon>Legionellaceae</taxon>
        <taxon>Legionella</taxon>
    </lineage>
</organism>
<comment type="catalytic activity">
    <reaction evidence="20">
        <text>hexadecanoyl-CoA + H2O = hexadecanoate + CoA + H(+)</text>
        <dbReference type="Rhea" id="RHEA:16645"/>
        <dbReference type="ChEBI" id="CHEBI:7896"/>
        <dbReference type="ChEBI" id="CHEBI:15377"/>
        <dbReference type="ChEBI" id="CHEBI:15378"/>
        <dbReference type="ChEBI" id="CHEBI:57287"/>
        <dbReference type="ChEBI" id="CHEBI:57379"/>
        <dbReference type="EC" id="3.1.2.2"/>
    </reaction>
    <physiologicalReaction direction="left-to-right" evidence="20">
        <dbReference type="Rhea" id="RHEA:16646"/>
    </physiologicalReaction>
</comment>
<evidence type="ECO:0000256" key="7">
    <source>
        <dbReference type="ARBA" id="ARBA00022801"/>
    </source>
</evidence>
<dbReference type="GO" id="GO:0006631">
    <property type="term" value="P:fatty acid metabolic process"/>
    <property type="evidence" value="ECO:0007669"/>
    <property type="project" value="UniProtKB-KW"/>
</dbReference>
<evidence type="ECO:0000256" key="13">
    <source>
        <dbReference type="ARBA" id="ARBA00035852"/>
    </source>
</evidence>
<dbReference type="GO" id="GO:0016020">
    <property type="term" value="C:membrane"/>
    <property type="evidence" value="ECO:0007669"/>
    <property type="project" value="UniProtKB-SubCell"/>
</dbReference>
<evidence type="ECO:0000256" key="22">
    <source>
        <dbReference type="ARBA" id="ARBA00048074"/>
    </source>
</evidence>
<dbReference type="CDD" id="cd03443">
    <property type="entry name" value="PaaI_thioesterase"/>
    <property type="match status" value="1"/>
</dbReference>
<evidence type="ECO:0000256" key="14">
    <source>
        <dbReference type="ARBA" id="ARBA00037002"/>
    </source>
</evidence>
<evidence type="ECO:0000256" key="4">
    <source>
        <dbReference type="ARBA" id="ARBA00022475"/>
    </source>
</evidence>
<comment type="catalytic activity">
    <reaction evidence="23">
        <text>tetradecanoyl-CoA + H2O = tetradecanoate + CoA + H(+)</text>
        <dbReference type="Rhea" id="RHEA:40119"/>
        <dbReference type="ChEBI" id="CHEBI:15377"/>
        <dbReference type="ChEBI" id="CHEBI:15378"/>
        <dbReference type="ChEBI" id="CHEBI:30807"/>
        <dbReference type="ChEBI" id="CHEBI:57287"/>
        <dbReference type="ChEBI" id="CHEBI:57385"/>
    </reaction>
    <physiologicalReaction direction="left-to-right" evidence="23">
        <dbReference type="Rhea" id="RHEA:40120"/>
    </physiologicalReaction>
</comment>
<name>A0A0W0TVR5_9GAMM</name>
<sequence length="171" mass="18492">MNHQPALQDIIAPEGICFGCGAQNPQGLRIKSYWDSDNIHVVMTHRPEACFSGWPGLVYGGLIACLVDCHSNWTAMASHYRAEGRAPGALPPLDCVTGSLGIKYIKPTPMGEILRLRARVEGELGRKTRVICEVYAGDTLTALGDSLFVRVDVGHLAQNSRATSVLDTDMA</sequence>
<dbReference type="GO" id="GO:0005737">
    <property type="term" value="C:cytoplasm"/>
    <property type="evidence" value="ECO:0007669"/>
    <property type="project" value="UniProtKB-SubCell"/>
</dbReference>
<comment type="catalytic activity">
    <reaction evidence="14">
        <text>(9Z)-octadecenoyl-CoA + H2O = (9Z)-octadecenoate + CoA + H(+)</text>
        <dbReference type="Rhea" id="RHEA:40139"/>
        <dbReference type="ChEBI" id="CHEBI:15377"/>
        <dbReference type="ChEBI" id="CHEBI:15378"/>
        <dbReference type="ChEBI" id="CHEBI:30823"/>
        <dbReference type="ChEBI" id="CHEBI:57287"/>
        <dbReference type="ChEBI" id="CHEBI:57387"/>
    </reaction>
    <physiologicalReaction direction="left-to-right" evidence="14">
        <dbReference type="Rhea" id="RHEA:40140"/>
    </physiologicalReaction>
</comment>
<dbReference type="PANTHER" id="PTHR12418">
    <property type="entry name" value="ACYL-COENZYME A THIOESTERASE THEM4"/>
    <property type="match status" value="1"/>
</dbReference>
<reference evidence="24 25" key="1">
    <citation type="submission" date="2015-11" db="EMBL/GenBank/DDBJ databases">
        <title>Genomic analysis of 38 Legionella species identifies large and diverse effector repertoires.</title>
        <authorList>
            <person name="Burstein D."/>
            <person name="Amaro F."/>
            <person name="Zusman T."/>
            <person name="Lifshitz Z."/>
            <person name="Cohen O."/>
            <person name="Gilbert J.A."/>
            <person name="Pupko T."/>
            <person name="Shuman H.A."/>
            <person name="Segal G."/>
        </authorList>
    </citation>
    <scope>NUCLEOTIDE SEQUENCE [LARGE SCALE GENOMIC DNA]</scope>
    <source>
        <strain evidence="24 25">ATCC 49504</strain>
    </source>
</reference>
<evidence type="ECO:0000256" key="8">
    <source>
        <dbReference type="ARBA" id="ARBA00022832"/>
    </source>
</evidence>
<dbReference type="RefSeq" id="WP_028386291.1">
    <property type="nucleotide sequence ID" value="NZ_CAAAHN010000007.1"/>
</dbReference>
<protein>
    <recommendedName>
        <fullName evidence="17">Acyl-coenzyme A thioesterase THEM4</fullName>
        <ecNumber evidence="16">3.1.2.2</ecNumber>
    </recommendedName>
    <alternativeName>
        <fullName evidence="18">Thioesterase superfamily member 4</fullName>
    </alternativeName>
</protein>
<comment type="catalytic activity">
    <reaction evidence="19">
        <text>octanoyl-CoA + H2O = octanoate + CoA + H(+)</text>
        <dbReference type="Rhea" id="RHEA:30143"/>
        <dbReference type="ChEBI" id="CHEBI:15377"/>
        <dbReference type="ChEBI" id="CHEBI:15378"/>
        <dbReference type="ChEBI" id="CHEBI:25646"/>
        <dbReference type="ChEBI" id="CHEBI:57287"/>
        <dbReference type="ChEBI" id="CHEBI:57386"/>
    </reaction>
    <physiologicalReaction direction="left-to-right" evidence="19">
        <dbReference type="Rhea" id="RHEA:30144"/>
    </physiologicalReaction>
</comment>
<evidence type="ECO:0000313" key="24">
    <source>
        <dbReference type="EMBL" id="KTC99689.1"/>
    </source>
</evidence>
<dbReference type="PANTHER" id="PTHR12418:SF19">
    <property type="entry name" value="ACYL-COENZYME A THIOESTERASE THEM4"/>
    <property type="match status" value="1"/>
</dbReference>
<dbReference type="AlphaFoldDB" id="A0A0W0TVR5"/>
<comment type="similarity">
    <text evidence="15">Belongs to the THEM4/THEM5 thioesterase family.</text>
</comment>
<comment type="catalytic activity">
    <reaction evidence="22">
        <text>dodecanoyl-CoA + H2O = dodecanoate + CoA + H(+)</text>
        <dbReference type="Rhea" id="RHEA:30135"/>
        <dbReference type="ChEBI" id="CHEBI:15377"/>
        <dbReference type="ChEBI" id="CHEBI:15378"/>
        <dbReference type="ChEBI" id="CHEBI:18262"/>
        <dbReference type="ChEBI" id="CHEBI:57287"/>
        <dbReference type="ChEBI" id="CHEBI:57375"/>
    </reaction>
    <physiologicalReaction direction="left-to-right" evidence="22">
        <dbReference type="Rhea" id="RHEA:30136"/>
    </physiologicalReaction>
</comment>
<dbReference type="STRING" id="45065.Lgee_1181"/>
<dbReference type="InterPro" id="IPR006683">
    <property type="entry name" value="Thioestr_dom"/>
</dbReference>
<evidence type="ECO:0000256" key="5">
    <source>
        <dbReference type="ARBA" id="ARBA00022490"/>
    </source>
</evidence>